<keyword evidence="3" id="KW-1185">Reference proteome</keyword>
<evidence type="ECO:0000256" key="1">
    <source>
        <dbReference type="SAM" id="Phobius"/>
    </source>
</evidence>
<reference evidence="2 3" key="1">
    <citation type="journal article" date="2018" name="Mol. Genet. Genomics">
        <title>The red deer Cervus elaphus genome CerEla1.0: sequencing, annotating, genes, and chromosomes.</title>
        <authorList>
            <person name="Bana N.A."/>
            <person name="Nyiri A."/>
            <person name="Nagy J."/>
            <person name="Frank K."/>
            <person name="Nagy T."/>
            <person name="Steger V."/>
            <person name="Schiller M."/>
            <person name="Lakatos P."/>
            <person name="Sugar L."/>
            <person name="Horn P."/>
            <person name="Barta E."/>
            <person name="Orosz L."/>
        </authorList>
    </citation>
    <scope>NUCLEOTIDE SEQUENCE [LARGE SCALE GENOMIC DNA]</scope>
    <source>
        <strain evidence="2">Hungarian</strain>
    </source>
</reference>
<keyword evidence="1" id="KW-1133">Transmembrane helix</keyword>
<sequence>GKIMQKGTFAEFTKPGIDFEDILLKKENEEAEPPLGPGIPTLISKSSVQSQLSPGHSLKNAAPEDQDDRLVGRVGFKTYENYFTAGAHWFIIIFLILVNITAQ</sequence>
<dbReference type="Proteomes" id="UP000242450">
    <property type="component" value="Chromosome 30"/>
</dbReference>
<name>A0A212C3Y2_CEREH</name>
<protein>
    <submittedName>
        <fullName evidence="2">Uncharacterized protein</fullName>
    </submittedName>
</protein>
<feature type="non-terminal residue" evidence="2">
    <location>
        <position position="103"/>
    </location>
</feature>
<dbReference type="OrthoDB" id="6500128at2759"/>
<evidence type="ECO:0000313" key="2">
    <source>
        <dbReference type="EMBL" id="OWK00686.1"/>
    </source>
</evidence>
<gene>
    <name evidence="2" type="ORF">Celaphus_00016781</name>
</gene>
<feature type="transmembrane region" description="Helical" evidence="1">
    <location>
        <begin position="82"/>
        <end position="102"/>
    </location>
</feature>
<keyword evidence="1" id="KW-0812">Transmembrane</keyword>
<proteinExistence type="predicted"/>
<comment type="caution">
    <text evidence="2">The sequence shown here is derived from an EMBL/GenBank/DDBJ whole genome shotgun (WGS) entry which is preliminary data.</text>
</comment>
<feature type="non-terminal residue" evidence="2">
    <location>
        <position position="1"/>
    </location>
</feature>
<dbReference type="EMBL" id="MKHE01000030">
    <property type="protein sequence ID" value="OWK00686.1"/>
    <property type="molecule type" value="Genomic_DNA"/>
</dbReference>
<organism evidence="2 3">
    <name type="scientific">Cervus elaphus hippelaphus</name>
    <name type="common">European red deer</name>
    <dbReference type="NCBI Taxonomy" id="46360"/>
    <lineage>
        <taxon>Eukaryota</taxon>
        <taxon>Metazoa</taxon>
        <taxon>Chordata</taxon>
        <taxon>Craniata</taxon>
        <taxon>Vertebrata</taxon>
        <taxon>Euteleostomi</taxon>
        <taxon>Mammalia</taxon>
        <taxon>Eutheria</taxon>
        <taxon>Laurasiatheria</taxon>
        <taxon>Artiodactyla</taxon>
        <taxon>Ruminantia</taxon>
        <taxon>Pecora</taxon>
        <taxon>Cervidae</taxon>
        <taxon>Cervinae</taxon>
        <taxon>Cervus</taxon>
    </lineage>
</organism>
<evidence type="ECO:0000313" key="3">
    <source>
        <dbReference type="Proteomes" id="UP000242450"/>
    </source>
</evidence>
<keyword evidence="1" id="KW-0472">Membrane</keyword>
<dbReference type="AlphaFoldDB" id="A0A212C3Y2"/>
<accession>A0A212C3Y2</accession>